<protein>
    <recommendedName>
        <fullName evidence="2">SET domain-containing protein</fullName>
    </recommendedName>
</protein>
<feature type="chain" id="PRO_5022749402" description="SET domain-containing protein" evidence="1">
    <location>
        <begin position="24"/>
        <end position="429"/>
    </location>
</feature>
<keyword evidence="1" id="KW-0732">Signal</keyword>
<dbReference type="CDD" id="cd20071">
    <property type="entry name" value="SET_SMYD"/>
    <property type="match status" value="1"/>
</dbReference>
<feature type="domain" description="SET" evidence="2">
    <location>
        <begin position="150"/>
        <end position="300"/>
    </location>
</feature>
<organism evidence="3 4">
    <name type="scientific">Puccinia graminis f. sp. tritici</name>
    <dbReference type="NCBI Taxonomy" id="56615"/>
    <lineage>
        <taxon>Eukaryota</taxon>
        <taxon>Fungi</taxon>
        <taxon>Dikarya</taxon>
        <taxon>Basidiomycota</taxon>
        <taxon>Pucciniomycotina</taxon>
        <taxon>Pucciniomycetes</taxon>
        <taxon>Pucciniales</taxon>
        <taxon>Pucciniaceae</taxon>
        <taxon>Puccinia</taxon>
    </lineage>
</organism>
<dbReference type="PROSITE" id="PS50280">
    <property type="entry name" value="SET"/>
    <property type="match status" value="1"/>
</dbReference>
<dbReference type="InterPro" id="IPR053185">
    <property type="entry name" value="SET_domain_protein"/>
</dbReference>
<evidence type="ECO:0000313" key="4">
    <source>
        <dbReference type="Proteomes" id="UP000325313"/>
    </source>
</evidence>
<evidence type="ECO:0000256" key="1">
    <source>
        <dbReference type="SAM" id="SignalP"/>
    </source>
</evidence>
<evidence type="ECO:0000259" key="2">
    <source>
        <dbReference type="PROSITE" id="PS50280"/>
    </source>
</evidence>
<dbReference type="Proteomes" id="UP000325313">
    <property type="component" value="Unassembled WGS sequence"/>
</dbReference>
<dbReference type="InterPro" id="IPR046341">
    <property type="entry name" value="SET_dom_sf"/>
</dbReference>
<sequence length="429" mass="47872">MIFRMSIKYMLVLAPAYAPILLASYGSDTDFVRLSTSEIQRTSYHWLNDTSLICKRDDSPSPEVVLPSSEDLVYKFDQATPTGKLEPFRNGFYKSTCFHNPTDDGPKELCIFVNPSINQGQGMVIVTPTELFERKLNNGIDLSDDPPNPGTVQVVDMPEKGGKGALATRDLKTGDYIAMSRPVALLPGSTPLWETPLGRSIRRKAIDHLPLLTRAEVATYHGVGDTEDEYISSLVDMNVFGSEFSEDESLEFGALVLEPARLNHACRPNVVYYLDEGTQILYMRALEPVAKGEELTINYREYELPRQERRDILEEAYGFNCTCSHCQMSEELGKLSDNRVARISELLSIGFFDLSVDEAEEMVNLCETEKIPLCIAEASFAAAKIYRVLGNLEKVREHAEVARNMGILTLGLGWENLDGVEELLSLSTS</sequence>
<dbReference type="PANTHER" id="PTHR47332:SF6">
    <property type="entry name" value="SET DOMAIN-CONTAINING PROTEIN"/>
    <property type="match status" value="1"/>
</dbReference>
<gene>
    <name evidence="3" type="ORF">PGTUg99_016423</name>
</gene>
<reference evidence="3 4" key="1">
    <citation type="submission" date="2019-05" db="EMBL/GenBank/DDBJ databases">
        <title>Emergence of the Ug99 lineage of the wheat stem rust pathogen through somatic hybridization.</title>
        <authorList>
            <person name="Li F."/>
            <person name="Upadhyaya N.M."/>
            <person name="Sperschneider J."/>
            <person name="Matny O."/>
            <person name="Nguyen-Phuc H."/>
            <person name="Mago R."/>
            <person name="Raley C."/>
            <person name="Miller M.E."/>
            <person name="Silverstein K.A.T."/>
            <person name="Henningsen E."/>
            <person name="Hirsch C.D."/>
            <person name="Visser B."/>
            <person name="Pretorius Z.A."/>
            <person name="Steffenson B.J."/>
            <person name="Schwessinger B."/>
            <person name="Dodds P.N."/>
            <person name="Figueroa M."/>
        </authorList>
    </citation>
    <scope>NUCLEOTIDE SEQUENCE [LARGE SCALE GENOMIC DNA]</scope>
    <source>
        <strain evidence="3 4">Ug99</strain>
    </source>
</reference>
<proteinExistence type="predicted"/>
<dbReference type="Gene3D" id="2.170.270.10">
    <property type="entry name" value="SET domain"/>
    <property type="match status" value="1"/>
</dbReference>
<dbReference type="Pfam" id="PF00856">
    <property type="entry name" value="SET"/>
    <property type="match status" value="1"/>
</dbReference>
<dbReference type="InterPro" id="IPR001214">
    <property type="entry name" value="SET_dom"/>
</dbReference>
<name>A0A5B0RX34_PUCGR</name>
<comment type="caution">
    <text evidence="3">The sequence shown here is derived from an EMBL/GenBank/DDBJ whole genome shotgun (WGS) entry which is preliminary data.</text>
</comment>
<accession>A0A5B0RX34</accession>
<dbReference type="PANTHER" id="PTHR47332">
    <property type="entry name" value="SET DOMAIN-CONTAINING PROTEIN 5"/>
    <property type="match status" value="1"/>
</dbReference>
<dbReference type="AlphaFoldDB" id="A0A5B0RX34"/>
<feature type="signal peptide" evidence="1">
    <location>
        <begin position="1"/>
        <end position="23"/>
    </location>
</feature>
<dbReference type="SUPFAM" id="SSF82199">
    <property type="entry name" value="SET domain"/>
    <property type="match status" value="1"/>
</dbReference>
<evidence type="ECO:0000313" key="3">
    <source>
        <dbReference type="EMBL" id="KAA1130526.1"/>
    </source>
</evidence>
<dbReference type="EMBL" id="VDEP01000108">
    <property type="protein sequence ID" value="KAA1130526.1"/>
    <property type="molecule type" value="Genomic_DNA"/>
</dbReference>